<evidence type="ECO:0000256" key="2">
    <source>
        <dbReference type="ARBA" id="ARBA00010671"/>
    </source>
</evidence>
<name>A0A1X9MD97_9BACI</name>
<protein>
    <submittedName>
        <fullName evidence="8">Arginine decarboxylase</fullName>
        <ecNumber evidence="8">4.1.1.19</ecNumber>
    </submittedName>
</protein>
<dbReference type="SUPFAM" id="SSF55904">
    <property type="entry name" value="Ornithine decarboxylase C-terminal domain"/>
    <property type="match status" value="1"/>
</dbReference>
<sequence>MDMPIIEALQKHKKNNPTSLHVPGHKNGRIFHPALAADFENILPYDLTELEGLDDLQAPTGIIMQAQQKAAQLYKAQETFFLVGGTTVGNLAMVYSLFEPGDIILIQRNSHKSIFNAVQVAGVTPVLLSPEFDRETGIPIGLALETIIEALEKYPDAKGLVITYPNYFGVSLDMKTVISEAKQHGLLVLADEAHAAHYCTSDCFPRSTLELGADVVTQSAHKMLPALTMSSFLHISDKLNQERRHRIKEALAIFQSSSPSYLLMASLDGARAYIESLDDLKIKEIIEGVTRVKAELAKIKQLKVVEWDESYLLDPLKVTIRTTTKLSGFDLQKIFYRHQLYTELADDKHVLLVFGLGHHNVSNEALEQLSQELSSYEVLEARSSKNEIICYRKSQQINVTSREMYSLPKKRISLENAVGFIAAEAIIPYPPGIPIVVPGEEIDEAIIIEVKKLKQAGARFQTEREVVDVLVIDSEDIDE</sequence>
<keyword evidence="5 8" id="KW-0456">Lyase</keyword>
<dbReference type="Gene3D" id="3.40.640.10">
    <property type="entry name" value="Type I PLP-dependent aspartate aminotransferase-like (Major domain)"/>
    <property type="match status" value="1"/>
</dbReference>
<dbReference type="InterPro" id="IPR015424">
    <property type="entry name" value="PyrdxlP-dep_Trfase"/>
</dbReference>
<evidence type="ECO:0000256" key="5">
    <source>
        <dbReference type="ARBA" id="ARBA00023239"/>
    </source>
</evidence>
<dbReference type="Pfam" id="PF03711">
    <property type="entry name" value="OKR_DC_1_C"/>
    <property type="match status" value="1"/>
</dbReference>
<dbReference type="AlphaFoldDB" id="A0A1X9MD97"/>
<evidence type="ECO:0000259" key="6">
    <source>
        <dbReference type="Pfam" id="PF01276"/>
    </source>
</evidence>
<dbReference type="InterPro" id="IPR008286">
    <property type="entry name" value="Prn/Lys/Arg_de-COase_C"/>
</dbReference>
<evidence type="ECO:0000259" key="7">
    <source>
        <dbReference type="Pfam" id="PF03711"/>
    </source>
</evidence>
<proteinExistence type="inferred from homology"/>
<organism evidence="8 9">
    <name type="scientific">Halalkalibacter krulwichiae</name>
    <dbReference type="NCBI Taxonomy" id="199441"/>
    <lineage>
        <taxon>Bacteria</taxon>
        <taxon>Bacillati</taxon>
        <taxon>Bacillota</taxon>
        <taxon>Bacilli</taxon>
        <taxon>Bacillales</taxon>
        <taxon>Bacillaceae</taxon>
        <taxon>Halalkalibacter</taxon>
    </lineage>
</organism>
<keyword evidence="9" id="KW-1185">Reference proteome</keyword>
<comment type="similarity">
    <text evidence="2">Belongs to the Orn/Lys/Arg decarboxylase class-I family.</text>
</comment>
<evidence type="ECO:0000256" key="4">
    <source>
        <dbReference type="ARBA" id="ARBA00022898"/>
    </source>
</evidence>
<dbReference type="Gene3D" id="3.90.100.10">
    <property type="entry name" value="Orn/Lys/Arg decarboxylase, C-terminal domain"/>
    <property type="match status" value="1"/>
</dbReference>
<evidence type="ECO:0000256" key="1">
    <source>
        <dbReference type="ARBA" id="ARBA00001933"/>
    </source>
</evidence>
<dbReference type="Pfam" id="PF01276">
    <property type="entry name" value="OKR_DC_1"/>
    <property type="match status" value="1"/>
</dbReference>
<dbReference type="InterPro" id="IPR052357">
    <property type="entry name" value="Orn_Lys_Arg_decarboxylase-I"/>
</dbReference>
<evidence type="ECO:0000313" key="9">
    <source>
        <dbReference type="Proteomes" id="UP000193006"/>
    </source>
</evidence>
<dbReference type="Proteomes" id="UP000193006">
    <property type="component" value="Chromosome"/>
</dbReference>
<dbReference type="PANTHER" id="PTHR43277">
    <property type="entry name" value="ARGININE DECARBOXYLASE"/>
    <property type="match status" value="1"/>
</dbReference>
<keyword evidence="4" id="KW-0663">Pyridoxal phosphate</keyword>
<dbReference type="SUPFAM" id="SSF53383">
    <property type="entry name" value="PLP-dependent transferases"/>
    <property type="match status" value="1"/>
</dbReference>
<gene>
    <name evidence="8" type="primary">speA_1</name>
    <name evidence="8" type="ORF">BkAM31D_00200</name>
</gene>
<dbReference type="EC" id="4.1.1.19" evidence="8"/>
<dbReference type="GO" id="GO:0008792">
    <property type="term" value="F:arginine decarboxylase activity"/>
    <property type="evidence" value="ECO:0007669"/>
    <property type="project" value="UniProtKB-EC"/>
</dbReference>
<dbReference type="InterPro" id="IPR015421">
    <property type="entry name" value="PyrdxlP-dep_Trfase_major"/>
</dbReference>
<dbReference type="InterPro" id="IPR000310">
    <property type="entry name" value="Orn/Lys/Arg_deCO2ase_major_dom"/>
</dbReference>
<keyword evidence="3" id="KW-0210">Decarboxylase</keyword>
<dbReference type="PANTHER" id="PTHR43277:SF3">
    <property type="entry name" value="DECARBOXYLASE, PUTATIVE-RELATED"/>
    <property type="match status" value="1"/>
</dbReference>
<evidence type="ECO:0000256" key="3">
    <source>
        <dbReference type="ARBA" id="ARBA00022793"/>
    </source>
</evidence>
<dbReference type="EMBL" id="CP020814">
    <property type="protein sequence ID" value="ARK28422.1"/>
    <property type="molecule type" value="Genomic_DNA"/>
</dbReference>
<accession>A0A1X9MD97</accession>
<comment type="cofactor">
    <cofactor evidence="1">
        <name>pyridoxal 5'-phosphate</name>
        <dbReference type="ChEBI" id="CHEBI:597326"/>
    </cofactor>
</comment>
<dbReference type="KEGG" id="bkw:BkAM31D_00200"/>
<evidence type="ECO:0000313" key="8">
    <source>
        <dbReference type="EMBL" id="ARK28422.1"/>
    </source>
</evidence>
<dbReference type="STRING" id="199441.BkAM31D_00200"/>
<dbReference type="InterPro" id="IPR036633">
    <property type="entry name" value="Prn/Lys/Arg_de-COase_C_sf"/>
</dbReference>
<feature type="domain" description="Orn/Lys/Arg decarboxylase C-terminal" evidence="7">
    <location>
        <begin position="365"/>
        <end position="446"/>
    </location>
</feature>
<feature type="domain" description="Orn/Lys/Arg decarboxylases family 1 pyridoxal-P attachment site" evidence="6">
    <location>
        <begin position="4"/>
        <end position="305"/>
    </location>
</feature>
<reference evidence="8 9" key="1">
    <citation type="submission" date="2017-04" db="EMBL/GenBank/DDBJ databases">
        <title>Bacillus krulwichiae AM31D Genome sequencing and assembly.</title>
        <authorList>
            <person name="Krulwich T.A."/>
            <person name="Anastor L."/>
            <person name="Ehrlich R."/>
            <person name="Ehrlich G.D."/>
            <person name="Janto B."/>
        </authorList>
    </citation>
    <scope>NUCLEOTIDE SEQUENCE [LARGE SCALE GENOMIC DNA]</scope>
    <source>
        <strain evidence="8 9">AM31D</strain>
    </source>
</reference>